<dbReference type="PROSITE" id="PS51462">
    <property type="entry name" value="NUDIX"/>
    <property type="match status" value="1"/>
</dbReference>
<dbReference type="PANTHER" id="PTHR43046:SF16">
    <property type="entry name" value="ADP-RIBOSE PYROPHOSPHATASE YJHB-RELATED"/>
    <property type="match status" value="1"/>
</dbReference>
<comment type="cofactor">
    <cofactor evidence="1">
        <name>Mg(2+)</name>
        <dbReference type="ChEBI" id="CHEBI:18420"/>
    </cofactor>
</comment>
<gene>
    <name evidence="4" type="ORF">BN990_03563</name>
</gene>
<keyword evidence="5" id="KW-1185">Reference proteome</keyword>
<protein>
    <recommendedName>
        <fullName evidence="3">Nudix hydrolase domain-containing protein</fullName>
    </recommendedName>
</protein>
<evidence type="ECO:0000313" key="4">
    <source>
        <dbReference type="EMBL" id="CDQ41208.1"/>
    </source>
</evidence>
<dbReference type="RefSeq" id="WP_021290524.1">
    <property type="nucleotide sequence ID" value="NZ_BNER01000009.1"/>
</dbReference>
<dbReference type="Pfam" id="PF00293">
    <property type="entry name" value="NUDIX"/>
    <property type="match status" value="1"/>
</dbReference>
<dbReference type="eggNOG" id="COG1051">
    <property type="taxonomic scope" value="Bacteria"/>
</dbReference>
<dbReference type="Pfam" id="PF12535">
    <property type="entry name" value="Nudix_N"/>
    <property type="match status" value="1"/>
</dbReference>
<dbReference type="EMBL" id="CCDP010000002">
    <property type="protein sequence ID" value="CDQ41208.1"/>
    <property type="molecule type" value="Genomic_DNA"/>
</dbReference>
<evidence type="ECO:0000259" key="3">
    <source>
        <dbReference type="PROSITE" id="PS51462"/>
    </source>
</evidence>
<evidence type="ECO:0000256" key="2">
    <source>
        <dbReference type="ARBA" id="ARBA00022801"/>
    </source>
</evidence>
<dbReference type="InterPro" id="IPR015797">
    <property type="entry name" value="NUDIX_hydrolase-like_dom_sf"/>
</dbReference>
<dbReference type="InterPro" id="IPR000086">
    <property type="entry name" value="NUDIX_hydrolase_dom"/>
</dbReference>
<comment type="caution">
    <text evidence="4">The sequence shown here is derived from an EMBL/GenBank/DDBJ whole genome shotgun (WGS) entry which is preliminary data.</text>
</comment>
<sequence>MKDQWLKWAQRIQALSQAGLTFSRDAFDRERYEELRKISKEMMALQSELTMQQLNLLFDKEQGYPTPKVDVRGVVFKDNTILMVREKMDDKWSLPGGFCEVGLSPSENIAKEINEESGYHVVPIKLLSLLDTNKHEHPPQPFHYYKIFIQCEIVGGSQQIGIETNDIAFFSENHLPNLSLRRNTQEQIHMLFEFYRNPNKSTVID</sequence>
<organism evidence="4 5">
    <name type="scientific">Virgibacillus massiliensis</name>
    <dbReference type="NCBI Taxonomy" id="1462526"/>
    <lineage>
        <taxon>Bacteria</taxon>
        <taxon>Bacillati</taxon>
        <taxon>Bacillota</taxon>
        <taxon>Bacilli</taxon>
        <taxon>Bacillales</taxon>
        <taxon>Bacillaceae</taxon>
        <taxon>Virgibacillus</taxon>
    </lineage>
</organism>
<dbReference type="GO" id="GO:0016787">
    <property type="term" value="F:hydrolase activity"/>
    <property type="evidence" value="ECO:0007669"/>
    <property type="project" value="UniProtKB-KW"/>
</dbReference>
<keyword evidence="2" id="KW-0378">Hydrolase</keyword>
<evidence type="ECO:0000313" key="5">
    <source>
        <dbReference type="Proteomes" id="UP000028875"/>
    </source>
</evidence>
<dbReference type="OrthoDB" id="9804442at2"/>
<dbReference type="Proteomes" id="UP000028875">
    <property type="component" value="Unassembled WGS sequence"/>
</dbReference>
<dbReference type="InterPro" id="IPR059176">
    <property type="entry name" value="UDP-X_N"/>
</dbReference>
<reference evidence="5" key="2">
    <citation type="submission" date="2014-05" db="EMBL/GenBank/DDBJ databases">
        <title>Draft genome sequence of Virgibacillus massiliensis Vm-5.</title>
        <authorList>
            <person name="Khelaifia S."/>
            <person name="Croce O."/>
            <person name="Lagier J.C."/>
            <person name="Raoult D."/>
        </authorList>
    </citation>
    <scope>NUCLEOTIDE SEQUENCE [LARGE SCALE GENOMIC DNA]</scope>
    <source>
        <strain evidence="5">Vm-5</strain>
    </source>
</reference>
<evidence type="ECO:0000256" key="1">
    <source>
        <dbReference type="ARBA" id="ARBA00001946"/>
    </source>
</evidence>
<dbReference type="STRING" id="1462526.BN990_03563"/>
<dbReference type="CDD" id="cd04672">
    <property type="entry name" value="NUDIX_CDP-Chase_like"/>
    <property type="match status" value="1"/>
</dbReference>
<dbReference type="SUPFAM" id="SSF55811">
    <property type="entry name" value="Nudix"/>
    <property type="match status" value="1"/>
</dbReference>
<name>A0A024QF86_9BACI</name>
<reference evidence="4 5" key="1">
    <citation type="submission" date="2014-03" db="EMBL/GenBank/DDBJ databases">
        <authorList>
            <person name="Urmite Genomes U."/>
        </authorList>
    </citation>
    <scope>NUCLEOTIDE SEQUENCE [LARGE SCALE GENOMIC DNA]</scope>
    <source>
        <strain evidence="4 5">Vm-5</strain>
    </source>
</reference>
<dbReference type="Gene3D" id="6.10.250.1120">
    <property type="match status" value="1"/>
</dbReference>
<dbReference type="Gene3D" id="3.90.79.10">
    <property type="entry name" value="Nucleoside Triphosphate Pyrophosphohydrolase"/>
    <property type="match status" value="1"/>
</dbReference>
<proteinExistence type="predicted"/>
<dbReference type="PANTHER" id="PTHR43046">
    <property type="entry name" value="GDP-MANNOSE MANNOSYL HYDROLASE"/>
    <property type="match status" value="1"/>
</dbReference>
<feature type="domain" description="Nudix hydrolase" evidence="3">
    <location>
        <begin position="66"/>
        <end position="194"/>
    </location>
</feature>
<accession>A0A024QF86</accession>
<dbReference type="AlphaFoldDB" id="A0A024QF86"/>